<dbReference type="EC" id="5.4.3.8" evidence="8"/>
<organism evidence="9 10">
    <name type="scientific">Clostridium saccharobutylicum</name>
    <dbReference type="NCBI Taxonomy" id="169679"/>
    <lineage>
        <taxon>Bacteria</taxon>
        <taxon>Bacillati</taxon>
        <taxon>Bacillota</taxon>
        <taxon>Clostridia</taxon>
        <taxon>Eubacteriales</taxon>
        <taxon>Clostridiaceae</taxon>
        <taxon>Clostridium</taxon>
    </lineage>
</organism>
<dbReference type="Proteomes" id="UP000191154">
    <property type="component" value="Unassembled WGS sequence"/>
</dbReference>
<dbReference type="HAMAP" id="MF_00375">
    <property type="entry name" value="HemL_aminotrans_3"/>
    <property type="match status" value="1"/>
</dbReference>
<dbReference type="FunFam" id="3.40.640.10:FF:000021">
    <property type="entry name" value="Glutamate-1-semialdehyde 2,1-aminomutase"/>
    <property type="match status" value="1"/>
</dbReference>
<dbReference type="NCBIfam" id="NF000818">
    <property type="entry name" value="PRK00062.1"/>
    <property type="match status" value="1"/>
</dbReference>
<dbReference type="PROSITE" id="PS00600">
    <property type="entry name" value="AA_TRANSFER_CLASS_3"/>
    <property type="match status" value="1"/>
</dbReference>
<evidence type="ECO:0000313" key="9">
    <source>
        <dbReference type="EMBL" id="OOM07370.1"/>
    </source>
</evidence>
<comment type="cofactor">
    <cofactor evidence="2 8">
        <name>pyridoxal 5'-phosphate</name>
        <dbReference type="ChEBI" id="CHEBI:597326"/>
    </cofactor>
</comment>
<keyword evidence="8" id="KW-0963">Cytoplasm</keyword>
<dbReference type="EMBL" id="LZYZ01000008">
    <property type="protein sequence ID" value="OOM07370.1"/>
    <property type="molecule type" value="Genomic_DNA"/>
</dbReference>
<feature type="modified residue" description="N6-(pyridoxal phosphate)lysine" evidence="8">
    <location>
        <position position="264"/>
    </location>
</feature>
<dbReference type="AlphaFoldDB" id="A0A1S8MT62"/>
<comment type="subcellular location">
    <subcellularLocation>
        <location evidence="8">Cytoplasm</location>
    </subcellularLocation>
</comment>
<dbReference type="Pfam" id="PF00202">
    <property type="entry name" value="Aminotran_3"/>
    <property type="match status" value="1"/>
</dbReference>
<dbReference type="GO" id="GO:0005737">
    <property type="term" value="C:cytoplasm"/>
    <property type="evidence" value="ECO:0007669"/>
    <property type="project" value="UniProtKB-SubCell"/>
</dbReference>
<evidence type="ECO:0000256" key="2">
    <source>
        <dbReference type="ARBA" id="ARBA00001933"/>
    </source>
</evidence>
<evidence type="ECO:0000256" key="4">
    <source>
        <dbReference type="ARBA" id="ARBA00008981"/>
    </source>
</evidence>
<dbReference type="GO" id="GO:0042286">
    <property type="term" value="F:glutamate-1-semialdehyde 2,1-aminomutase activity"/>
    <property type="evidence" value="ECO:0007669"/>
    <property type="project" value="UniProtKB-UniRule"/>
</dbReference>
<dbReference type="STRING" id="169679.CSACC_31520"/>
<dbReference type="GO" id="GO:0008483">
    <property type="term" value="F:transaminase activity"/>
    <property type="evidence" value="ECO:0007669"/>
    <property type="project" value="InterPro"/>
</dbReference>
<accession>A0A1S8MT62</accession>
<sequence length="429" mass="47584">MKNLEIFKESEKYMPGGVNSPVRCFKGFEINPPIIKSGKGVIIKDEDDNEYIDFVLAWGPLILGHCDEDVVKAVQETSSRALAFGAPTKLELDLGKFMCENLDNVDMIRMVNSGTEATMSAVKLARGYTKRDKIVKFAGCYHGHFDGFLIEAGSGVMTNGIPGSLGVPTGSIENTLIGQYNDKKQITELFEKYGNEIAGVIIEPVAGNMGVIKAEEDFMETLRELCDKYGALLIFDEVMNGFRVAFKGAQSLFNVDPDLVTYAKIMGGGLPCGAYAGKREVMENLAPVGEVYQAGTMSGNPIVMAAGLATLTKLKNNLEYYDHIEKMGRKLEEGVYEISKKYNLPAVMNRVGGMLTVFFTDLKEVKTYDDVKTCNVERFNRYFEHMLKSGINLAPSQFEAVFLSVKHEEKHIDAYLKAFEEFAAKEIHF</sequence>
<keyword evidence="6 8" id="KW-0413">Isomerase</keyword>
<dbReference type="InterPro" id="IPR004639">
    <property type="entry name" value="4pyrrol_synth_GluAld_NH2Trfase"/>
</dbReference>
<comment type="subunit">
    <text evidence="8">Homodimer.</text>
</comment>
<name>A0A1S8MT62_CLOSA</name>
<comment type="similarity">
    <text evidence="4 8">Belongs to the class-III pyridoxal-phosphate-dependent aminotransferase family. HemL subfamily.</text>
</comment>
<evidence type="ECO:0000256" key="1">
    <source>
        <dbReference type="ARBA" id="ARBA00001579"/>
    </source>
</evidence>
<evidence type="ECO:0000256" key="5">
    <source>
        <dbReference type="ARBA" id="ARBA00022898"/>
    </source>
</evidence>
<dbReference type="InterPro" id="IPR049704">
    <property type="entry name" value="Aminotrans_3_PPA_site"/>
</dbReference>
<proteinExistence type="inferred from homology"/>
<dbReference type="SUPFAM" id="SSF53383">
    <property type="entry name" value="PLP-dependent transferases"/>
    <property type="match status" value="1"/>
</dbReference>
<evidence type="ECO:0000256" key="6">
    <source>
        <dbReference type="ARBA" id="ARBA00023235"/>
    </source>
</evidence>
<gene>
    <name evidence="8 9" type="primary">hemL</name>
    <name evidence="9" type="ORF">CLOSAC_38990</name>
</gene>
<dbReference type="Gene3D" id="3.90.1150.10">
    <property type="entry name" value="Aspartate Aminotransferase, domain 1"/>
    <property type="match status" value="1"/>
</dbReference>
<dbReference type="GO" id="GO:0030170">
    <property type="term" value="F:pyridoxal phosphate binding"/>
    <property type="evidence" value="ECO:0007669"/>
    <property type="project" value="InterPro"/>
</dbReference>
<keyword evidence="7 8" id="KW-0627">Porphyrin biosynthesis</keyword>
<dbReference type="PANTHER" id="PTHR43713:SF3">
    <property type="entry name" value="GLUTAMATE-1-SEMIALDEHYDE 2,1-AMINOMUTASE 1, CHLOROPLASTIC-RELATED"/>
    <property type="match status" value="1"/>
</dbReference>
<dbReference type="InterPro" id="IPR015421">
    <property type="entry name" value="PyrdxlP-dep_Trfase_major"/>
</dbReference>
<protein>
    <recommendedName>
        <fullName evidence="8">Glutamate-1-semialdehyde 2,1-aminomutase</fullName>
        <shortName evidence="8">GSA</shortName>
        <ecNumber evidence="8">5.4.3.8</ecNumber>
    </recommendedName>
    <alternativeName>
        <fullName evidence="8">Glutamate-1-semialdehyde aminotransferase</fullName>
        <shortName evidence="8">GSA-AT</shortName>
    </alternativeName>
</protein>
<dbReference type="Gene3D" id="3.40.640.10">
    <property type="entry name" value="Type I PLP-dependent aspartate aminotransferase-like (Major domain)"/>
    <property type="match status" value="1"/>
</dbReference>
<dbReference type="PANTHER" id="PTHR43713">
    <property type="entry name" value="GLUTAMATE-1-SEMIALDEHYDE 2,1-AMINOMUTASE"/>
    <property type="match status" value="1"/>
</dbReference>
<dbReference type="CDD" id="cd00610">
    <property type="entry name" value="OAT_like"/>
    <property type="match status" value="1"/>
</dbReference>
<evidence type="ECO:0000313" key="10">
    <source>
        <dbReference type="Proteomes" id="UP000191154"/>
    </source>
</evidence>
<comment type="catalytic activity">
    <reaction evidence="1 8">
        <text>(S)-4-amino-5-oxopentanoate = 5-aminolevulinate</text>
        <dbReference type="Rhea" id="RHEA:14265"/>
        <dbReference type="ChEBI" id="CHEBI:57501"/>
        <dbReference type="ChEBI" id="CHEBI:356416"/>
        <dbReference type="EC" id="5.4.3.8"/>
    </reaction>
</comment>
<keyword evidence="5 8" id="KW-0663">Pyridoxal phosphate</keyword>
<dbReference type="GO" id="GO:0006782">
    <property type="term" value="P:protoporphyrinogen IX biosynthetic process"/>
    <property type="evidence" value="ECO:0007669"/>
    <property type="project" value="UniProtKB-UniRule"/>
</dbReference>
<dbReference type="InterPro" id="IPR005814">
    <property type="entry name" value="Aminotrans_3"/>
</dbReference>
<evidence type="ECO:0000256" key="8">
    <source>
        <dbReference type="HAMAP-Rule" id="MF_00375"/>
    </source>
</evidence>
<comment type="pathway">
    <text evidence="3">Porphyrin-containing compound metabolism; protoporphyrin-IX biosynthesis; 5-aminolevulinate from L-glutamyl-tRNA(Glu): step 2/2.</text>
</comment>
<dbReference type="InterPro" id="IPR015424">
    <property type="entry name" value="PyrdxlP-dep_Trfase"/>
</dbReference>
<dbReference type="UniPathway" id="UPA00251">
    <property type="reaction ID" value="UER00317"/>
</dbReference>
<dbReference type="InterPro" id="IPR015422">
    <property type="entry name" value="PyrdxlP-dep_Trfase_small"/>
</dbReference>
<evidence type="ECO:0000256" key="7">
    <source>
        <dbReference type="ARBA" id="ARBA00023244"/>
    </source>
</evidence>
<reference evidence="9 10" key="1">
    <citation type="submission" date="2016-05" db="EMBL/GenBank/DDBJ databases">
        <title>Microbial solvent formation.</title>
        <authorList>
            <person name="Poehlein A."/>
            <person name="Montoya Solano J.D."/>
            <person name="Flitsch S."/>
            <person name="Krabben P."/>
            <person name="Duerre P."/>
            <person name="Daniel R."/>
        </authorList>
    </citation>
    <scope>NUCLEOTIDE SEQUENCE [LARGE SCALE GENOMIC DNA]</scope>
    <source>
        <strain evidence="9 10">L1-8</strain>
    </source>
</reference>
<dbReference type="RefSeq" id="WP_077866916.1">
    <property type="nucleotide sequence ID" value="NZ_LZYZ01000008.1"/>
</dbReference>
<evidence type="ECO:0000256" key="3">
    <source>
        <dbReference type="ARBA" id="ARBA00004819"/>
    </source>
</evidence>
<comment type="caution">
    <text evidence="9">The sequence shown here is derived from an EMBL/GenBank/DDBJ whole genome shotgun (WGS) entry which is preliminary data.</text>
</comment>
<dbReference type="NCBIfam" id="TIGR00713">
    <property type="entry name" value="hemL"/>
    <property type="match status" value="1"/>
</dbReference>